<name>A0A7X1TQL6_9DEIO</name>
<dbReference type="InterPro" id="IPR013762">
    <property type="entry name" value="Integrase-like_cat_sf"/>
</dbReference>
<keyword evidence="1" id="KW-0233">DNA recombination</keyword>
<accession>A0A7X1TQL6</accession>
<evidence type="ECO:0000259" key="3">
    <source>
        <dbReference type="PROSITE" id="PS51898"/>
    </source>
</evidence>
<dbReference type="Gene3D" id="1.10.443.10">
    <property type="entry name" value="Intergrase catalytic core"/>
    <property type="match status" value="1"/>
</dbReference>
<organism evidence="4 5">
    <name type="scientific">Deinococcus terrestris</name>
    <dbReference type="NCBI Taxonomy" id="2651870"/>
    <lineage>
        <taxon>Bacteria</taxon>
        <taxon>Thermotogati</taxon>
        <taxon>Deinococcota</taxon>
        <taxon>Deinococci</taxon>
        <taxon>Deinococcales</taxon>
        <taxon>Deinococcaceae</taxon>
        <taxon>Deinococcus</taxon>
    </lineage>
</organism>
<sequence length="159" mass="17844">MASMARGTVSPASKGSFLFMAPPLWGQRRAVPDEVREKQRRAAQARSVSGLPEGWMPPPPPAQAYEPLFPTRHGTPLSSRNVRREWALVLERARVDDREFHSIRASFITSALVSRVLSLKDLQEVVGHTSPLMTLRYAQRSQERQAQVIQVAKEQMGLT</sequence>
<feature type="region of interest" description="Disordered" evidence="2">
    <location>
        <begin position="30"/>
        <end position="76"/>
    </location>
</feature>
<evidence type="ECO:0000256" key="2">
    <source>
        <dbReference type="SAM" id="MobiDB-lite"/>
    </source>
</evidence>
<reference evidence="4 5" key="1">
    <citation type="submission" date="2019-10" db="EMBL/GenBank/DDBJ databases">
        <title>Deinococcus sp. isolated from soil.</title>
        <authorList>
            <person name="Li Y."/>
            <person name="Wang J."/>
        </authorList>
    </citation>
    <scope>NUCLEOTIDE SEQUENCE [LARGE SCALE GENOMIC DNA]</scope>
    <source>
        <strain evidence="4 5">SDU3-2</strain>
    </source>
</reference>
<dbReference type="InterPro" id="IPR011010">
    <property type="entry name" value="DNA_brk_join_enz"/>
</dbReference>
<dbReference type="Proteomes" id="UP000484842">
    <property type="component" value="Unassembled WGS sequence"/>
</dbReference>
<gene>
    <name evidence="4" type="ORF">F8S09_01710</name>
</gene>
<keyword evidence="5" id="KW-1185">Reference proteome</keyword>
<dbReference type="GO" id="GO:0006310">
    <property type="term" value="P:DNA recombination"/>
    <property type="evidence" value="ECO:0007669"/>
    <property type="project" value="UniProtKB-KW"/>
</dbReference>
<evidence type="ECO:0000313" key="5">
    <source>
        <dbReference type="Proteomes" id="UP000484842"/>
    </source>
</evidence>
<dbReference type="GO" id="GO:0015074">
    <property type="term" value="P:DNA integration"/>
    <property type="evidence" value="ECO:0007669"/>
    <property type="project" value="InterPro"/>
</dbReference>
<dbReference type="EMBL" id="WBSL01000001">
    <property type="protein sequence ID" value="MPY65409.1"/>
    <property type="molecule type" value="Genomic_DNA"/>
</dbReference>
<protein>
    <submittedName>
        <fullName evidence="4">Tyrosine-type recombinase/integrase</fullName>
    </submittedName>
</protein>
<dbReference type="PROSITE" id="PS51898">
    <property type="entry name" value="TYR_RECOMBINASE"/>
    <property type="match status" value="1"/>
</dbReference>
<dbReference type="Pfam" id="PF00589">
    <property type="entry name" value="Phage_integrase"/>
    <property type="match status" value="1"/>
</dbReference>
<feature type="domain" description="Tyr recombinase" evidence="3">
    <location>
        <begin position="1"/>
        <end position="150"/>
    </location>
</feature>
<dbReference type="AlphaFoldDB" id="A0A7X1TQL6"/>
<dbReference type="InterPro" id="IPR002104">
    <property type="entry name" value="Integrase_catalytic"/>
</dbReference>
<dbReference type="GO" id="GO:0003677">
    <property type="term" value="F:DNA binding"/>
    <property type="evidence" value="ECO:0007669"/>
    <property type="project" value="InterPro"/>
</dbReference>
<proteinExistence type="predicted"/>
<evidence type="ECO:0000313" key="4">
    <source>
        <dbReference type="EMBL" id="MPY65409.1"/>
    </source>
</evidence>
<dbReference type="SUPFAM" id="SSF56349">
    <property type="entry name" value="DNA breaking-rejoining enzymes"/>
    <property type="match status" value="1"/>
</dbReference>
<comment type="caution">
    <text evidence="4">The sequence shown here is derived from an EMBL/GenBank/DDBJ whole genome shotgun (WGS) entry which is preliminary data.</text>
</comment>
<evidence type="ECO:0000256" key="1">
    <source>
        <dbReference type="ARBA" id="ARBA00023172"/>
    </source>
</evidence>